<evidence type="ECO:0000313" key="3">
    <source>
        <dbReference type="Proteomes" id="UP000050277"/>
    </source>
</evidence>
<dbReference type="OrthoDB" id="9800369at2"/>
<evidence type="ECO:0000259" key="1">
    <source>
        <dbReference type="Pfam" id="PF13601"/>
    </source>
</evidence>
<comment type="caution">
    <text evidence="2">The sequence shown here is derived from an EMBL/GenBank/DDBJ whole genome shotgun (WGS) entry which is preliminary data.</text>
</comment>
<sequence>MDKHIKTIAQLNRLVHEPVRLQVMSYLATVDEADFLYLMNELELTQGNLGSHMSKLEAEGYISVTKEFVARRPRTSYRLTSDGKVAIKQYWRLMRSIVSDVNE</sequence>
<dbReference type="InterPro" id="IPR036390">
    <property type="entry name" value="WH_DNA-bd_sf"/>
</dbReference>
<organism evidence="2 3">
    <name type="scientific">Herpetosiphon geysericola</name>
    <dbReference type="NCBI Taxonomy" id="70996"/>
    <lineage>
        <taxon>Bacteria</taxon>
        <taxon>Bacillati</taxon>
        <taxon>Chloroflexota</taxon>
        <taxon>Chloroflexia</taxon>
        <taxon>Herpetosiphonales</taxon>
        <taxon>Herpetosiphonaceae</taxon>
        <taxon>Herpetosiphon</taxon>
    </lineage>
</organism>
<dbReference type="PANTHER" id="PTHR37318">
    <property type="entry name" value="BSL7504 PROTEIN"/>
    <property type="match status" value="1"/>
</dbReference>
<reference evidence="2 3" key="1">
    <citation type="submission" date="2015-07" db="EMBL/GenBank/DDBJ databases">
        <title>Whole genome sequence of Herpetosiphon geysericola DSM 7119.</title>
        <authorList>
            <person name="Hemp J."/>
            <person name="Ward L.M."/>
            <person name="Pace L.A."/>
            <person name="Fischer W.W."/>
        </authorList>
    </citation>
    <scope>NUCLEOTIDE SEQUENCE [LARGE SCALE GENOMIC DNA]</scope>
    <source>
        <strain evidence="2 3">DSM 7119</strain>
    </source>
</reference>
<evidence type="ECO:0000313" key="2">
    <source>
        <dbReference type="EMBL" id="KPL91050.1"/>
    </source>
</evidence>
<keyword evidence="3" id="KW-1185">Reference proteome</keyword>
<dbReference type="InterPro" id="IPR036388">
    <property type="entry name" value="WH-like_DNA-bd_sf"/>
</dbReference>
<dbReference type="SUPFAM" id="SSF46785">
    <property type="entry name" value="Winged helix' DNA-binding domain"/>
    <property type="match status" value="1"/>
</dbReference>
<proteinExistence type="predicted"/>
<dbReference type="RefSeq" id="WP_054533259.1">
    <property type="nucleotide sequence ID" value="NZ_LGKP01000008.1"/>
</dbReference>
<dbReference type="Gene3D" id="1.10.10.10">
    <property type="entry name" value="Winged helix-like DNA-binding domain superfamily/Winged helix DNA-binding domain"/>
    <property type="match status" value="1"/>
</dbReference>
<feature type="domain" description="Winged helix DNA-binding" evidence="1">
    <location>
        <begin position="19"/>
        <end position="98"/>
    </location>
</feature>
<dbReference type="PANTHER" id="PTHR37318:SF1">
    <property type="entry name" value="BSL7504 PROTEIN"/>
    <property type="match status" value="1"/>
</dbReference>
<dbReference type="InterPro" id="IPR027395">
    <property type="entry name" value="WH_DNA-bd_dom"/>
</dbReference>
<dbReference type="EMBL" id="LGKP01000008">
    <property type="protein sequence ID" value="KPL91050.1"/>
    <property type="molecule type" value="Genomic_DNA"/>
</dbReference>
<dbReference type="AlphaFoldDB" id="A0A0N8GT42"/>
<gene>
    <name evidence="2" type="ORF">SE18_04700</name>
</gene>
<name>A0A0N8GT42_9CHLR</name>
<dbReference type="CDD" id="cd00090">
    <property type="entry name" value="HTH_ARSR"/>
    <property type="match status" value="1"/>
</dbReference>
<dbReference type="Proteomes" id="UP000050277">
    <property type="component" value="Unassembled WGS sequence"/>
</dbReference>
<accession>A0A0N8GT42</accession>
<dbReference type="Pfam" id="PF13601">
    <property type="entry name" value="HTH_34"/>
    <property type="match status" value="1"/>
</dbReference>
<protein>
    <submittedName>
        <fullName evidence="2">ArsR family transcriptional regulator</fullName>
    </submittedName>
</protein>
<dbReference type="STRING" id="70996.SE18_04700"/>
<dbReference type="InterPro" id="IPR011991">
    <property type="entry name" value="ArsR-like_HTH"/>
</dbReference>